<dbReference type="Proteomes" id="UP000181981">
    <property type="component" value="Unassembled WGS sequence"/>
</dbReference>
<protein>
    <submittedName>
        <fullName evidence="2">Uncharacterized protein</fullName>
    </submittedName>
</protein>
<sequence>MSVNVIDQLTQEKIDNIKSDIESAVELLNKKIADAKVNLITAYPKADDHPTTDCYIVKMRYSINL</sequence>
<evidence type="ECO:0000313" key="3">
    <source>
        <dbReference type="Proteomes" id="UP000023772"/>
    </source>
</evidence>
<name>X5DLU9_9BACT</name>
<accession>X5DLU9</accession>
<proteinExistence type="predicted"/>
<reference evidence="2 4" key="2">
    <citation type="submission" date="2016-10" db="EMBL/GenBank/DDBJ databases">
        <authorList>
            <person name="de Groot N.N."/>
        </authorList>
    </citation>
    <scope>NUCLEOTIDE SEQUENCE [LARGE SCALE GENOMIC DNA]</scope>
    <source>
        <strain evidence="2 4">DSM 25947</strain>
    </source>
</reference>
<dbReference type="HOGENOM" id="CLU_2842752_0_0_10"/>
<organism evidence="2 4">
    <name type="scientific">Draconibacterium orientale</name>
    <dbReference type="NCBI Taxonomy" id="1168034"/>
    <lineage>
        <taxon>Bacteria</taxon>
        <taxon>Pseudomonadati</taxon>
        <taxon>Bacteroidota</taxon>
        <taxon>Bacteroidia</taxon>
        <taxon>Marinilabiliales</taxon>
        <taxon>Prolixibacteraceae</taxon>
        <taxon>Draconibacterium</taxon>
    </lineage>
</organism>
<evidence type="ECO:0000313" key="2">
    <source>
        <dbReference type="EMBL" id="SEU15563.1"/>
    </source>
</evidence>
<dbReference type="Proteomes" id="UP000023772">
    <property type="component" value="Chromosome"/>
</dbReference>
<dbReference type="KEGG" id="dori:FH5T_03635"/>
<dbReference type="AlphaFoldDB" id="X5DLU9"/>
<dbReference type="EMBL" id="CP007451">
    <property type="protein sequence ID" value="AHW61547.1"/>
    <property type="molecule type" value="Genomic_DNA"/>
</dbReference>
<dbReference type="EMBL" id="FOHT01000061">
    <property type="protein sequence ID" value="SEU15563.1"/>
    <property type="molecule type" value="Genomic_DNA"/>
</dbReference>
<evidence type="ECO:0000313" key="4">
    <source>
        <dbReference type="Proteomes" id="UP000181981"/>
    </source>
</evidence>
<reference evidence="1 3" key="1">
    <citation type="submission" date="2014-03" db="EMBL/GenBank/DDBJ databases">
        <title>Complete genome sequence of a deeply braunched marine Bacteroidia bacterium Draconibacterium orientale type strain FH5T.</title>
        <authorList>
            <person name="Li X."/>
            <person name="Wang X."/>
            <person name="Xie Z."/>
            <person name="Du Z."/>
            <person name="Chen G."/>
        </authorList>
    </citation>
    <scope>NUCLEOTIDE SEQUENCE [LARGE SCALE GENOMIC DNA]</scope>
    <source>
        <strain evidence="1 3">FH5</strain>
    </source>
</reference>
<gene>
    <name evidence="1" type="ORF">FH5T_03635</name>
    <name evidence="2" type="ORF">SAMN05444285_1612</name>
</gene>
<evidence type="ECO:0000313" key="1">
    <source>
        <dbReference type="EMBL" id="AHW61547.1"/>
    </source>
</evidence>
<keyword evidence="3" id="KW-1185">Reference proteome</keyword>